<dbReference type="Proteomes" id="UP001620262">
    <property type="component" value="Unassembled WGS sequence"/>
</dbReference>
<dbReference type="PROSITE" id="PS51257">
    <property type="entry name" value="PROKAR_LIPOPROTEIN"/>
    <property type="match status" value="1"/>
</dbReference>
<name>A0ABW8L286_9GAMM</name>
<dbReference type="RefSeq" id="WP_182719400.1">
    <property type="nucleotide sequence ID" value="NZ_JBJDOT010000037.1"/>
</dbReference>
<feature type="chain" id="PRO_5046481406" description="Orphan protein" evidence="1">
    <location>
        <begin position="25"/>
        <end position="167"/>
    </location>
</feature>
<evidence type="ECO:0008006" key="4">
    <source>
        <dbReference type="Google" id="ProtNLM"/>
    </source>
</evidence>
<evidence type="ECO:0000256" key="1">
    <source>
        <dbReference type="SAM" id="SignalP"/>
    </source>
</evidence>
<protein>
    <recommendedName>
        <fullName evidence="4">Orphan protein</fullName>
    </recommendedName>
</protein>
<gene>
    <name evidence="2" type="ORF">ACI2JU_20005</name>
</gene>
<keyword evidence="1" id="KW-0732">Signal</keyword>
<accession>A0ABW8L286</accession>
<reference evidence="2 3" key="1">
    <citation type="submission" date="2024-11" db="EMBL/GenBank/DDBJ databases">
        <title>The Natural Products Discovery Center: Release of the First 8490 Sequenced Strains for Exploring Actinobacteria Biosynthetic Diversity.</title>
        <authorList>
            <person name="Kalkreuter E."/>
            <person name="Kautsar S.A."/>
            <person name="Yang D."/>
            <person name="Bader C.D."/>
            <person name="Teijaro C.N."/>
            <person name="Fluegel L."/>
            <person name="Davis C.M."/>
            <person name="Simpson J.R."/>
            <person name="Lauterbach L."/>
            <person name="Steele A.D."/>
            <person name="Gui C."/>
            <person name="Meng S."/>
            <person name="Li G."/>
            <person name="Viehrig K."/>
            <person name="Ye F."/>
            <person name="Su P."/>
            <person name="Kiefer A.F."/>
            <person name="Nichols A."/>
            <person name="Cepeda A.J."/>
            <person name="Yan W."/>
            <person name="Fan B."/>
            <person name="Jiang Y."/>
            <person name="Adhikari A."/>
            <person name="Zheng C.-J."/>
            <person name="Schuster L."/>
            <person name="Cowan T.M."/>
            <person name="Smanski M.J."/>
            <person name="Chevrette M.G."/>
            <person name="De Carvalho L.P.S."/>
            <person name="Shen B."/>
        </authorList>
    </citation>
    <scope>NUCLEOTIDE SEQUENCE [LARGE SCALE GENOMIC DNA]</scope>
    <source>
        <strain evidence="2 3">NPDC078403</strain>
    </source>
</reference>
<dbReference type="EMBL" id="JBJDOT010000037">
    <property type="protein sequence ID" value="MFK3866137.1"/>
    <property type="molecule type" value="Genomic_DNA"/>
</dbReference>
<sequence>MVVKMIKMVCLLSLLLACIANAIASDNKVFFAKQKLQVATIAFEKQMDKCFSNAKKISSTELQIDGISLEMTKTAIDYMHYSALSACMKIQYESYLKAAYFYKAVTPSKVKNDIDSFVSSTWVSELDAEYKFKQLPKSVQQHFEKLAVLQTPFDAMSLILELDNPSL</sequence>
<organism evidence="2 3">
    <name type="scientific">Pseudoalteromonas rhizosphaerae</name>
    <dbReference type="NCBI Taxonomy" id="2518973"/>
    <lineage>
        <taxon>Bacteria</taxon>
        <taxon>Pseudomonadati</taxon>
        <taxon>Pseudomonadota</taxon>
        <taxon>Gammaproteobacteria</taxon>
        <taxon>Alteromonadales</taxon>
        <taxon>Pseudoalteromonadaceae</taxon>
        <taxon>Pseudoalteromonas</taxon>
    </lineage>
</organism>
<proteinExistence type="predicted"/>
<comment type="caution">
    <text evidence="2">The sequence shown here is derived from an EMBL/GenBank/DDBJ whole genome shotgun (WGS) entry which is preliminary data.</text>
</comment>
<evidence type="ECO:0000313" key="3">
    <source>
        <dbReference type="Proteomes" id="UP001620262"/>
    </source>
</evidence>
<feature type="signal peptide" evidence="1">
    <location>
        <begin position="1"/>
        <end position="24"/>
    </location>
</feature>
<keyword evidence="3" id="KW-1185">Reference proteome</keyword>
<evidence type="ECO:0000313" key="2">
    <source>
        <dbReference type="EMBL" id="MFK3866137.1"/>
    </source>
</evidence>